<dbReference type="GO" id="GO:0005524">
    <property type="term" value="F:ATP binding"/>
    <property type="evidence" value="ECO:0007669"/>
    <property type="project" value="UniProtKB-KW"/>
</dbReference>
<dbReference type="SUPFAM" id="SSF52374">
    <property type="entry name" value="Nucleotidylyl transferase"/>
    <property type="match status" value="1"/>
</dbReference>
<dbReference type="PANTHER" id="PTHR43740">
    <property type="entry name" value="LEUCYL-TRNA SYNTHETASE"/>
    <property type="match status" value="1"/>
</dbReference>
<gene>
    <name evidence="8" type="primary">leuS_2</name>
    <name evidence="8" type="ORF">NCTC9185_07062</name>
</gene>
<name>A0A4U9DB75_RAOTE</name>
<evidence type="ECO:0000256" key="4">
    <source>
        <dbReference type="ARBA" id="ARBA00022741"/>
    </source>
</evidence>
<reference evidence="8 9" key="1">
    <citation type="submission" date="2019-04" db="EMBL/GenBank/DDBJ databases">
        <authorList>
            <consortium name="Pathogen Informatics"/>
        </authorList>
    </citation>
    <scope>NUCLEOTIDE SEQUENCE [LARGE SCALE GENOMIC DNA]</scope>
    <source>
        <strain evidence="8 9">NCTC9185</strain>
    </source>
</reference>
<keyword evidence="5" id="KW-0067">ATP-binding</keyword>
<keyword evidence="4" id="KW-0547">Nucleotide-binding</keyword>
<evidence type="ECO:0000256" key="2">
    <source>
        <dbReference type="ARBA" id="ARBA00013164"/>
    </source>
</evidence>
<comment type="similarity">
    <text evidence="1">Belongs to the class-I aminoacyl-tRNA synthetase family.</text>
</comment>
<dbReference type="Gene3D" id="3.40.50.620">
    <property type="entry name" value="HUPs"/>
    <property type="match status" value="1"/>
</dbReference>
<dbReference type="InterPro" id="IPR002302">
    <property type="entry name" value="Leu-tRNA-ligase"/>
</dbReference>
<keyword evidence="6" id="KW-0648">Protein biosynthesis</keyword>
<dbReference type="InterPro" id="IPR014729">
    <property type="entry name" value="Rossmann-like_a/b/a_fold"/>
</dbReference>
<dbReference type="EMBL" id="CABDVU010000001">
    <property type="protein sequence ID" value="VTN14991.1"/>
    <property type="molecule type" value="Genomic_DNA"/>
</dbReference>
<evidence type="ECO:0000256" key="5">
    <source>
        <dbReference type="ARBA" id="ARBA00022840"/>
    </source>
</evidence>
<evidence type="ECO:0000256" key="6">
    <source>
        <dbReference type="ARBA" id="ARBA00022917"/>
    </source>
</evidence>
<sequence length="91" mass="9835">MVTLEDGTVMPTPEDQLPVILPEDVVMDGITSPIKATLSGLKPPSTASLRWRETDTFDTFMESSWYYARYHLPAVRPGHAGSGSGELLAAG</sequence>
<evidence type="ECO:0000256" key="1">
    <source>
        <dbReference type="ARBA" id="ARBA00005594"/>
    </source>
</evidence>
<keyword evidence="3 8" id="KW-0436">Ligase</keyword>
<proteinExistence type="inferred from homology"/>
<dbReference type="PANTHER" id="PTHR43740:SF2">
    <property type="entry name" value="LEUCINE--TRNA LIGASE, MITOCHONDRIAL"/>
    <property type="match status" value="1"/>
</dbReference>
<evidence type="ECO:0000256" key="3">
    <source>
        <dbReference type="ARBA" id="ARBA00022598"/>
    </source>
</evidence>
<accession>A0A4U9DB75</accession>
<dbReference type="Proteomes" id="UP000339249">
    <property type="component" value="Unassembled WGS sequence"/>
</dbReference>
<keyword evidence="7" id="KW-0030">Aminoacyl-tRNA synthetase</keyword>
<dbReference type="GO" id="GO:0006429">
    <property type="term" value="P:leucyl-tRNA aminoacylation"/>
    <property type="evidence" value="ECO:0007669"/>
    <property type="project" value="InterPro"/>
</dbReference>
<dbReference type="AlphaFoldDB" id="A0A4U9DB75"/>
<evidence type="ECO:0000256" key="7">
    <source>
        <dbReference type="ARBA" id="ARBA00023146"/>
    </source>
</evidence>
<dbReference type="GO" id="GO:0005829">
    <property type="term" value="C:cytosol"/>
    <property type="evidence" value="ECO:0007669"/>
    <property type="project" value="TreeGrafter"/>
</dbReference>
<dbReference type="GO" id="GO:0004823">
    <property type="term" value="F:leucine-tRNA ligase activity"/>
    <property type="evidence" value="ECO:0007669"/>
    <property type="project" value="UniProtKB-EC"/>
</dbReference>
<protein>
    <recommendedName>
        <fullName evidence="2">leucine--tRNA ligase</fullName>
        <ecNumber evidence="2">6.1.1.4</ecNumber>
    </recommendedName>
</protein>
<dbReference type="EC" id="6.1.1.4" evidence="2"/>
<evidence type="ECO:0000313" key="8">
    <source>
        <dbReference type="EMBL" id="VTN14991.1"/>
    </source>
</evidence>
<evidence type="ECO:0000313" key="9">
    <source>
        <dbReference type="Proteomes" id="UP000339249"/>
    </source>
</evidence>
<organism evidence="8 9">
    <name type="scientific">Raoultella terrigena</name>
    <name type="common">Klebsiella terrigena</name>
    <dbReference type="NCBI Taxonomy" id="577"/>
    <lineage>
        <taxon>Bacteria</taxon>
        <taxon>Pseudomonadati</taxon>
        <taxon>Pseudomonadota</taxon>
        <taxon>Gammaproteobacteria</taxon>
        <taxon>Enterobacterales</taxon>
        <taxon>Enterobacteriaceae</taxon>
        <taxon>Klebsiella/Raoultella group</taxon>
        <taxon>Raoultella</taxon>
    </lineage>
</organism>